<feature type="region of interest" description="Disordered" evidence="4">
    <location>
        <begin position="402"/>
        <end position="422"/>
    </location>
</feature>
<dbReference type="PANTHER" id="PTHR12585">
    <property type="entry name" value="SCC1 / RAD21 FAMILY MEMBER"/>
    <property type="match status" value="1"/>
</dbReference>
<comment type="similarity">
    <text evidence="2">Belongs to the rad21 family.</text>
</comment>
<dbReference type="InterPro" id="IPR006909">
    <property type="entry name" value="Rad21/Rec8_C_eu"/>
</dbReference>
<dbReference type="Pfam" id="PF04824">
    <property type="entry name" value="Rad21_Rec8"/>
    <property type="match status" value="1"/>
</dbReference>
<dbReference type="GeneID" id="111487714"/>
<dbReference type="KEGG" id="cmax:111487714"/>
<protein>
    <submittedName>
        <fullName evidence="8">Sister chromatid cohesion 1 protein 2 isoform X1</fullName>
    </submittedName>
</protein>
<evidence type="ECO:0000256" key="4">
    <source>
        <dbReference type="SAM" id="MobiDB-lite"/>
    </source>
</evidence>
<gene>
    <name evidence="8" type="primary">LOC111487714</name>
</gene>
<proteinExistence type="inferred from homology"/>
<evidence type="ECO:0000256" key="2">
    <source>
        <dbReference type="ARBA" id="ARBA00009870"/>
    </source>
</evidence>
<dbReference type="InterPro" id="IPR006910">
    <property type="entry name" value="Rad21_Rec8_N"/>
</dbReference>
<organism evidence="7 8">
    <name type="scientific">Cucurbita maxima</name>
    <name type="common">Pumpkin</name>
    <name type="synonym">Winter squash</name>
    <dbReference type="NCBI Taxonomy" id="3661"/>
    <lineage>
        <taxon>Eukaryota</taxon>
        <taxon>Viridiplantae</taxon>
        <taxon>Streptophyta</taxon>
        <taxon>Embryophyta</taxon>
        <taxon>Tracheophyta</taxon>
        <taxon>Spermatophyta</taxon>
        <taxon>Magnoliopsida</taxon>
        <taxon>eudicotyledons</taxon>
        <taxon>Gunneridae</taxon>
        <taxon>Pentapetalae</taxon>
        <taxon>rosids</taxon>
        <taxon>fabids</taxon>
        <taxon>Cucurbitales</taxon>
        <taxon>Cucurbitaceae</taxon>
        <taxon>Cucurbiteae</taxon>
        <taxon>Cucurbita</taxon>
    </lineage>
</organism>
<evidence type="ECO:0000313" key="8">
    <source>
        <dbReference type="RefSeq" id="XP_022990986.1"/>
    </source>
</evidence>
<evidence type="ECO:0000259" key="5">
    <source>
        <dbReference type="Pfam" id="PF04824"/>
    </source>
</evidence>
<evidence type="ECO:0000313" key="7">
    <source>
        <dbReference type="Proteomes" id="UP000504608"/>
    </source>
</evidence>
<dbReference type="SUPFAM" id="SSF46785">
    <property type="entry name" value="Winged helix' DNA-binding domain"/>
    <property type="match status" value="1"/>
</dbReference>
<dbReference type="AlphaFoldDB" id="A0A6J1JPG9"/>
<sequence>MFHSHCTLSRKGPSGAIWVAAYFFKKLKKSLVIETDIPSSVDKILQDEMNAVTYRVMAYLLLGIARIYSKKVEYLYVDCNKVLTEINEFVVSTKNSGRKEKQTPYYAITLPKRFELDSFDLGILEDLTGSNMVCHEEITLKDSMWKNDITLSIDENHGEEFTPLHSICYSDDTLFKEVFSPHLKDSEMQASSLHHDIVSENFQVSAFSDENYEIEVFGTGNMHIKATEQFNEDRRSDEEEMKKEKMLQYENVVPEASTEMVLTDRFSHEETVIVKEVSITEKEYSEHLKLSEEDNQSVGIRSENELEFMNGDDNISTSERSMEKLRDNSATHVDSMDINVSWSAQNEPTKLIGTDSEGVNMNFLEMQSPEMEDRDGTRNSLQLSISLDGMFDSKFPDFTGTKTPEFTTISTPANKERPRTSRKRKCIVDDPIVLSNEKFKRSIYDASNLVSKRSKCPRSGLAVWKASQISSLSFGFSVPLMSCVSPELKSLLSKTLVNISESAELVKSHENLDDPSSPAFDMLVKMDSPVTVSKTGEHSNEPEISGSPTTYRSEQTTTFVDRASVFEASVLEQLSTSEPQTSDRLEQIAIAPGTPVRCSTSARLFGSPDSPKVPNSKAQLRFYEEDALEPGSPARTRMLGGYLLQNFRNQRGQTVEEAANLRQLLSRKTRKESAKVFYEILVLKTKNCVDVKQDCAYGDIFVWKLGNWDTEASFDVE</sequence>
<dbReference type="InterPro" id="IPR023093">
    <property type="entry name" value="ScpA-like_C"/>
</dbReference>
<dbReference type="Gene3D" id="1.10.10.580">
    <property type="entry name" value="Structural maintenance of chromosome 1. Chain E"/>
    <property type="match status" value="1"/>
</dbReference>
<dbReference type="InterPro" id="IPR039781">
    <property type="entry name" value="Rad21/Rec8-like"/>
</dbReference>
<keyword evidence="7" id="KW-1185">Reference proteome</keyword>
<dbReference type="OrthoDB" id="10071381at2759"/>
<dbReference type="GO" id="GO:0005634">
    <property type="term" value="C:nucleus"/>
    <property type="evidence" value="ECO:0007669"/>
    <property type="project" value="UniProtKB-SubCell"/>
</dbReference>
<comment type="subcellular location">
    <subcellularLocation>
        <location evidence="1">Nucleus</location>
    </subcellularLocation>
</comment>
<dbReference type="InterPro" id="IPR036390">
    <property type="entry name" value="WH_DNA-bd_sf"/>
</dbReference>
<dbReference type="GO" id="GO:0003682">
    <property type="term" value="F:chromatin binding"/>
    <property type="evidence" value="ECO:0007669"/>
    <property type="project" value="TreeGrafter"/>
</dbReference>
<feature type="region of interest" description="Disordered" evidence="4">
    <location>
        <begin position="531"/>
        <end position="553"/>
    </location>
</feature>
<dbReference type="CDD" id="cd21793">
    <property type="entry name" value="Rad21_Rec8_M_AtSYN1-like"/>
    <property type="match status" value="1"/>
</dbReference>
<dbReference type="RefSeq" id="XP_022990986.1">
    <property type="nucleotide sequence ID" value="XM_023135218.1"/>
</dbReference>
<keyword evidence="3" id="KW-0539">Nucleus</keyword>
<dbReference type="GO" id="GO:1990414">
    <property type="term" value="P:replication-born double-strand break repair via sister chromatid exchange"/>
    <property type="evidence" value="ECO:0007669"/>
    <property type="project" value="TreeGrafter"/>
</dbReference>
<dbReference type="Pfam" id="PF04825">
    <property type="entry name" value="Rad21_Rec8_N"/>
    <property type="match status" value="1"/>
</dbReference>
<evidence type="ECO:0000256" key="1">
    <source>
        <dbReference type="ARBA" id="ARBA00004123"/>
    </source>
</evidence>
<accession>A0A6J1JPG9</accession>
<feature type="domain" description="Rad21/Rec8-like protein N-terminal" evidence="6">
    <location>
        <begin position="1"/>
        <end position="94"/>
    </location>
</feature>
<dbReference type="PANTHER" id="PTHR12585:SF73">
    <property type="entry name" value="SISTER CHROMATID COHESION 1 PROTEIN 2"/>
    <property type="match status" value="1"/>
</dbReference>
<feature type="domain" description="Rad21/Rec8-like protein C-terminal eukaryotic" evidence="5">
    <location>
        <begin position="657"/>
        <end position="702"/>
    </location>
</feature>
<name>A0A6J1JPG9_CUCMA</name>
<dbReference type="Proteomes" id="UP000504608">
    <property type="component" value="Unplaced"/>
</dbReference>
<dbReference type="GO" id="GO:0007062">
    <property type="term" value="P:sister chromatid cohesion"/>
    <property type="evidence" value="ECO:0007669"/>
    <property type="project" value="InterPro"/>
</dbReference>
<feature type="compositionally biased region" description="Polar residues" evidence="4">
    <location>
        <begin position="402"/>
        <end position="413"/>
    </location>
</feature>
<reference evidence="8" key="1">
    <citation type="submission" date="2025-08" db="UniProtKB">
        <authorList>
            <consortium name="RefSeq"/>
        </authorList>
    </citation>
    <scope>IDENTIFICATION</scope>
    <source>
        <tissue evidence="8">Young leaves</tissue>
    </source>
</reference>
<evidence type="ECO:0000256" key="3">
    <source>
        <dbReference type="ARBA" id="ARBA00023242"/>
    </source>
</evidence>
<dbReference type="GO" id="GO:0008278">
    <property type="term" value="C:cohesin complex"/>
    <property type="evidence" value="ECO:0007669"/>
    <property type="project" value="InterPro"/>
</dbReference>
<evidence type="ECO:0000259" key="6">
    <source>
        <dbReference type="Pfam" id="PF04825"/>
    </source>
</evidence>